<protein>
    <recommendedName>
        <fullName evidence="5">Outer membrane protein beta-barrel domain-containing protein</fullName>
    </recommendedName>
</protein>
<evidence type="ECO:0000313" key="7">
    <source>
        <dbReference type="Proteomes" id="UP000018872"/>
    </source>
</evidence>
<dbReference type="Pfam" id="PF14905">
    <property type="entry name" value="OMP_b-brl_3"/>
    <property type="match status" value="1"/>
</dbReference>
<dbReference type="Gene3D" id="2.40.170.20">
    <property type="entry name" value="TonB-dependent receptor, beta-barrel domain"/>
    <property type="match status" value="1"/>
</dbReference>
<evidence type="ECO:0000256" key="1">
    <source>
        <dbReference type="ARBA" id="ARBA00004442"/>
    </source>
</evidence>
<dbReference type="Gene3D" id="2.60.40.1120">
    <property type="entry name" value="Carboxypeptidase-like, regulatory domain"/>
    <property type="match status" value="1"/>
</dbReference>
<dbReference type="InterPro" id="IPR036942">
    <property type="entry name" value="Beta-barrel_TonB_sf"/>
</dbReference>
<dbReference type="GO" id="GO:0009279">
    <property type="term" value="C:cell outer membrane"/>
    <property type="evidence" value="ECO:0007669"/>
    <property type="project" value="UniProtKB-SubCell"/>
</dbReference>
<gene>
    <name evidence="6" type="ORF">T229_05780</name>
</gene>
<keyword evidence="4" id="KW-0732">Signal</keyword>
<dbReference type="SUPFAM" id="SSF56935">
    <property type="entry name" value="Porins"/>
    <property type="match status" value="1"/>
</dbReference>
<feature type="signal peptide" evidence="4">
    <location>
        <begin position="1"/>
        <end position="21"/>
    </location>
</feature>
<organism evidence="6 7">
    <name type="scientific">Tannerella sp. oral taxon BU063 isolate Cell 5</name>
    <dbReference type="NCBI Taxonomy" id="1410950"/>
    <lineage>
        <taxon>Bacteria</taxon>
        <taxon>Pseudomonadati</taxon>
        <taxon>Bacteroidota</taxon>
        <taxon>Bacteroidia</taxon>
        <taxon>Bacteroidales</taxon>
        <taxon>Tannerellaceae</taxon>
        <taxon>Tannerella</taxon>
    </lineage>
</organism>
<name>W2CEW8_9BACT</name>
<comment type="caution">
    <text evidence="6">The sequence shown here is derived from an EMBL/GenBank/DDBJ whole genome shotgun (WGS) entry which is preliminary data.</text>
</comment>
<comment type="subcellular location">
    <subcellularLocation>
        <location evidence="1">Cell outer membrane</location>
    </subcellularLocation>
</comment>
<evidence type="ECO:0000256" key="4">
    <source>
        <dbReference type="SAM" id="SignalP"/>
    </source>
</evidence>
<dbReference type="PATRIC" id="fig|1410950.3.peg.704"/>
<feature type="domain" description="Outer membrane protein beta-barrel" evidence="5">
    <location>
        <begin position="374"/>
        <end position="751"/>
    </location>
</feature>
<evidence type="ECO:0000256" key="2">
    <source>
        <dbReference type="ARBA" id="ARBA00023136"/>
    </source>
</evidence>
<dbReference type="SUPFAM" id="SSF49464">
    <property type="entry name" value="Carboxypeptidase regulatory domain-like"/>
    <property type="match status" value="1"/>
</dbReference>
<proteinExistence type="predicted"/>
<evidence type="ECO:0000259" key="5">
    <source>
        <dbReference type="Pfam" id="PF14905"/>
    </source>
</evidence>
<dbReference type="Gene3D" id="2.170.130.10">
    <property type="entry name" value="TonB-dependent receptor, plug domain"/>
    <property type="match status" value="1"/>
</dbReference>
<keyword evidence="3" id="KW-0998">Cell outer membrane</keyword>
<reference evidence="6 7" key="1">
    <citation type="submission" date="2013-11" db="EMBL/GenBank/DDBJ databases">
        <title>Single cell genomics of uncultured Tannerella BU063 (oral taxon 286).</title>
        <authorList>
            <person name="Beall C.J."/>
            <person name="Campbell A.G."/>
            <person name="Griffen A.L."/>
            <person name="Podar M."/>
            <person name="Leys E.J."/>
        </authorList>
    </citation>
    <scope>NUCLEOTIDE SEQUENCE [LARGE SCALE GENOMIC DNA]</scope>
    <source>
        <strain evidence="6">Cell 5</strain>
    </source>
</reference>
<dbReference type="Pfam" id="PF13620">
    <property type="entry name" value="CarboxypepD_reg"/>
    <property type="match status" value="1"/>
</dbReference>
<feature type="chain" id="PRO_5004812592" description="Outer membrane protein beta-barrel domain-containing protein" evidence="4">
    <location>
        <begin position="22"/>
        <end position="773"/>
    </location>
</feature>
<dbReference type="AlphaFoldDB" id="W2CEW8"/>
<accession>W2CEW8</accession>
<evidence type="ECO:0000256" key="3">
    <source>
        <dbReference type="ARBA" id="ARBA00023237"/>
    </source>
</evidence>
<dbReference type="InterPro" id="IPR041700">
    <property type="entry name" value="OMP_b-brl_3"/>
</dbReference>
<dbReference type="InterPro" id="IPR037066">
    <property type="entry name" value="Plug_dom_sf"/>
</dbReference>
<dbReference type="InterPro" id="IPR008969">
    <property type="entry name" value="CarboxyPept-like_regulatory"/>
</dbReference>
<keyword evidence="2" id="KW-0472">Membrane</keyword>
<dbReference type="EMBL" id="AYYC01000587">
    <property type="protein sequence ID" value="ETK05017.1"/>
    <property type="molecule type" value="Genomic_DNA"/>
</dbReference>
<evidence type="ECO:0000313" key="6">
    <source>
        <dbReference type="EMBL" id="ETK05017.1"/>
    </source>
</evidence>
<dbReference type="Proteomes" id="UP000018872">
    <property type="component" value="Unassembled WGS sequence"/>
</dbReference>
<sequence length="773" mass="86372">MKHYFLFLIAWLSLSLSVAHAQRAFTGRVTDAAGKPLEFATAALYDTDSAFFKGSVTDATGTFQLDRVSPGRYTLEVRLIGFQMVRKPVDLRASEPDLGTITLAETGVGLSEVTVTAARPNITNRNGVLTTTVVGSVLADEHTLTDLLGKIPGIISDQGGISVFGGGSPIYYLDNRRVRSGTELSMLDVKNIRKVELLTNAGAKYGADVTAVIKIYTLHRATGLSIEAGANGSLSERFSHGEHASIGYKTKRLNLSAYYGYSDYRNRSHQFSIQGIEADTARQYTTDSHQLPYSREHDYSLSADWEIRSGHTIGTQLIGSRTDAGVTSDDHNIVSRGGVITEEFDSPSSMNHGGTDLQLNAFYNADWSKRFSTSINADYVSSRDKKFQTVRELMARDTALTDSKLLANYDIYATELTADLNLSDALSLSLGAEYSRINGSGQHFIYAGRLPESHYRSTEDKAAGYAELALNLERWAFSTGLRYERVARNHTDLVDASESLSDTDVQLFPSASASYADDHFNTSLTLSTKTDRPALSYLGSRTYYQSRFVYQKGNPLLKPSTSYNLEWAFGWQWLNLRAGYTRTNNYISSLFVDDPALPDAIISTWQNFPKAEFWQASIDLRHAFGPWSPSLSAGVVKPQLQGVYLGEAVDYNEPGYYVQTNHYLRLPLGMTFNLDFYYNSGGNQGIFRFDPYWSLSTGLRKSFLSNRLDVKLSASDLFHTLDYYERARINRFSFYQNEYYAQWDVSLSLIYRFNQQQLKYGGRSAAAKEKKRL</sequence>